<dbReference type="Proteomes" id="UP000238196">
    <property type="component" value="Unassembled WGS sequence"/>
</dbReference>
<keyword evidence="2" id="KW-0732">Signal</keyword>
<comment type="caution">
    <text evidence="3">The sequence shown here is derived from an EMBL/GenBank/DDBJ whole genome shotgun (WGS) entry which is preliminary data.</text>
</comment>
<dbReference type="AlphaFoldDB" id="A0A2S5KLQ7"/>
<name>A0A2S5KLQ7_9PROT</name>
<evidence type="ECO:0000256" key="2">
    <source>
        <dbReference type="SAM" id="SignalP"/>
    </source>
</evidence>
<sequence>MPNTASKTGSKCSFCSLNSAFSPVACALGVFPCLGCLDNVFQQPAKNSFRNALSATRKEGRHAHPHSRTDRYRRRF</sequence>
<gene>
    <name evidence="3" type="ORF">C4K68_19465</name>
</gene>
<evidence type="ECO:0000256" key="1">
    <source>
        <dbReference type="SAM" id="MobiDB-lite"/>
    </source>
</evidence>
<feature type="compositionally biased region" description="Basic residues" evidence="1">
    <location>
        <begin position="59"/>
        <end position="76"/>
    </location>
</feature>
<organism evidence="3 4">
    <name type="scientific">Proteobacteria bacterium 228</name>
    <dbReference type="NCBI Taxonomy" id="2083153"/>
    <lineage>
        <taxon>Bacteria</taxon>
        <taxon>Pseudomonadati</taxon>
        <taxon>Pseudomonadota</taxon>
    </lineage>
</organism>
<reference evidence="3 4" key="1">
    <citation type="submission" date="2018-02" db="EMBL/GenBank/DDBJ databases">
        <title>novel marine gammaproteobacteria from coastal saline agro ecosystem.</title>
        <authorList>
            <person name="Krishnan R."/>
            <person name="Ramesh Kumar N."/>
        </authorList>
    </citation>
    <scope>NUCLEOTIDE SEQUENCE [LARGE SCALE GENOMIC DNA]</scope>
    <source>
        <strain evidence="3 4">228</strain>
    </source>
</reference>
<dbReference type="EMBL" id="PRLP01000082">
    <property type="protein sequence ID" value="PPC75583.1"/>
    <property type="molecule type" value="Genomic_DNA"/>
</dbReference>
<evidence type="ECO:0000313" key="3">
    <source>
        <dbReference type="EMBL" id="PPC75583.1"/>
    </source>
</evidence>
<feature type="signal peptide" evidence="2">
    <location>
        <begin position="1"/>
        <end position="27"/>
    </location>
</feature>
<evidence type="ECO:0000313" key="4">
    <source>
        <dbReference type="Proteomes" id="UP000238196"/>
    </source>
</evidence>
<protein>
    <submittedName>
        <fullName evidence="3">Uncharacterized protein</fullName>
    </submittedName>
</protein>
<proteinExistence type="predicted"/>
<accession>A0A2S5KLQ7</accession>
<feature type="chain" id="PRO_5015497412" evidence="2">
    <location>
        <begin position="28"/>
        <end position="76"/>
    </location>
</feature>
<feature type="region of interest" description="Disordered" evidence="1">
    <location>
        <begin position="55"/>
        <end position="76"/>
    </location>
</feature>